<dbReference type="RefSeq" id="WP_184618742.1">
    <property type="nucleotide sequence ID" value="NZ_JACHEX010000001.1"/>
</dbReference>
<dbReference type="Gene3D" id="3.30.450.20">
    <property type="entry name" value="PAS domain"/>
    <property type="match status" value="1"/>
</dbReference>
<evidence type="ECO:0000256" key="2">
    <source>
        <dbReference type="SAM" id="Coils"/>
    </source>
</evidence>
<comment type="caution">
    <text evidence="5">The sequence shown here is derived from an EMBL/GenBank/DDBJ whole genome shotgun (WGS) entry which is preliminary data.</text>
</comment>
<evidence type="ECO:0000256" key="3">
    <source>
        <dbReference type="SAM" id="Phobius"/>
    </source>
</evidence>
<dbReference type="GO" id="GO:0007165">
    <property type="term" value="P:signal transduction"/>
    <property type="evidence" value="ECO:0007669"/>
    <property type="project" value="UniProtKB-KW"/>
</dbReference>
<keyword evidence="2" id="KW-0175">Coiled coil</keyword>
<keyword evidence="3" id="KW-0472">Membrane</keyword>
<dbReference type="InterPro" id="IPR004089">
    <property type="entry name" value="MCPsignal_dom"/>
</dbReference>
<feature type="transmembrane region" description="Helical" evidence="3">
    <location>
        <begin position="151"/>
        <end position="170"/>
    </location>
</feature>
<reference evidence="5 6" key="1">
    <citation type="submission" date="2020-08" db="EMBL/GenBank/DDBJ databases">
        <title>Genomic Encyclopedia of Type Strains, Phase IV (KMG-IV): sequencing the most valuable type-strain genomes for metagenomic binning, comparative biology and taxonomic classification.</title>
        <authorList>
            <person name="Goeker M."/>
        </authorList>
    </citation>
    <scope>NUCLEOTIDE SEQUENCE [LARGE SCALE GENOMIC DNA]</scope>
    <source>
        <strain evidence="5 6">DSM 13481</strain>
    </source>
</reference>
<dbReference type="CDD" id="cd12912">
    <property type="entry name" value="PDC2_MCP_like"/>
    <property type="match status" value="1"/>
</dbReference>
<keyword evidence="6" id="KW-1185">Reference proteome</keyword>
<dbReference type="SUPFAM" id="SSF58104">
    <property type="entry name" value="Methyl-accepting chemotaxis protein (MCP) signaling domain"/>
    <property type="match status" value="1"/>
</dbReference>
<dbReference type="Proteomes" id="UP000555828">
    <property type="component" value="Unassembled WGS sequence"/>
</dbReference>
<organism evidence="5 6">
    <name type="scientific">Thermosipho japonicus</name>
    <dbReference type="NCBI Taxonomy" id="90323"/>
    <lineage>
        <taxon>Bacteria</taxon>
        <taxon>Thermotogati</taxon>
        <taxon>Thermotogota</taxon>
        <taxon>Thermotogae</taxon>
        <taxon>Thermotogales</taxon>
        <taxon>Fervidobacteriaceae</taxon>
        <taxon>Thermosipho</taxon>
    </lineage>
</organism>
<dbReference type="EMBL" id="JACHEX010000001">
    <property type="protein sequence ID" value="MBB6062005.1"/>
    <property type="molecule type" value="Genomic_DNA"/>
</dbReference>
<dbReference type="AlphaFoldDB" id="A0A841GJ21"/>
<gene>
    <name evidence="5" type="ORF">HNP65_000427</name>
</gene>
<evidence type="ECO:0000259" key="4">
    <source>
        <dbReference type="PROSITE" id="PS50111"/>
    </source>
</evidence>
<proteinExistence type="predicted"/>
<keyword evidence="3" id="KW-1133">Transmembrane helix</keyword>
<evidence type="ECO:0000313" key="5">
    <source>
        <dbReference type="EMBL" id="MBB6062005.1"/>
    </source>
</evidence>
<protein>
    <submittedName>
        <fullName evidence="5">Methyl-accepting chemotaxis protein</fullName>
    </submittedName>
</protein>
<dbReference type="PROSITE" id="PS50111">
    <property type="entry name" value="CHEMOTAXIS_TRANSDUC_2"/>
    <property type="match status" value="1"/>
</dbReference>
<feature type="coiled-coil region" evidence="2">
    <location>
        <begin position="385"/>
        <end position="419"/>
    </location>
</feature>
<keyword evidence="1" id="KW-0807">Transducer</keyword>
<evidence type="ECO:0000313" key="6">
    <source>
        <dbReference type="Proteomes" id="UP000555828"/>
    </source>
</evidence>
<sequence length="419" mass="47424">MKKDIKYGFLISGIFLVFVFLLAITFVLPQVKKTFKNEILESFLSEIKLVVETKAYDKLFNNYQHKGYYFIISKNGTTLNHSDTSKIGKNIADYVPELFKAMKEKKEGIVEYNFENEKRYAAFAFDGNVFVAHSVTESELFENYNTLAKNIIFIGFPIIIIATIALGYFMSKILSKDTLKQFNYIKSLFQNISENVLSTSSSTSEIKSMAENTENAINELDRSVEEFAAYIQESSAEIETAIKKVKDFTITIQEIINSSSKLNELTDILTDLTEQIADVSDTITVLAINASIETSKETMDREGLSRIAEMIMELSNNTRKLVKDSKASLLDIENIITSNILLSEKASKETITVNESLKSIDSANRENVQNIDKLIKISKSTHDAVEELYEGLEQVEMAINNIKEQVNEFENAMKNSKII</sequence>
<feature type="transmembrane region" description="Helical" evidence="3">
    <location>
        <begin position="7"/>
        <end position="28"/>
    </location>
</feature>
<accession>A0A841GJ21</accession>
<name>A0A841GJ21_9BACT</name>
<dbReference type="GO" id="GO:0016020">
    <property type="term" value="C:membrane"/>
    <property type="evidence" value="ECO:0007669"/>
    <property type="project" value="InterPro"/>
</dbReference>
<feature type="domain" description="Methyl-accepting transducer" evidence="4">
    <location>
        <begin position="181"/>
        <end position="403"/>
    </location>
</feature>
<evidence type="ECO:0000256" key="1">
    <source>
        <dbReference type="PROSITE-ProRule" id="PRU00284"/>
    </source>
</evidence>
<dbReference type="Gene3D" id="1.10.287.950">
    <property type="entry name" value="Methyl-accepting chemotaxis protein"/>
    <property type="match status" value="1"/>
</dbReference>
<keyword evidence="3" id="KW-0812">Transmembrane</keyword>